<dbReference type="Proteomes" id="UP000663828">
    <property type="component" value="Unassembled WGS sequence"/>
</dbReference>
<evidence type="ECO:0000313" key="2">
    <source>
        <dbReference type="EMBL" id="CAF1249407.1"/>
    </source>
</evidence>
<reference evidence="2" key="1">
    <citation type="submission" date="2021-02" db="EMBL/GenBank/DDBJ databases">
        <authorList>
            <person name="Nowell W R."/>
        </authorList>
    </citation>
    <scope>NUCLEOTIDE SEQUENCE</scope>
</reference>
<organism evidence="2 5">
    <name type="scientific">Adineta ricciae</name>
    <name type="common">Rotifer</name>
    <dbReference type="NCBI Taxonomy" id="249248"/>
    <lineage>
        <taxon>Eukaryota</taxon>
        <taxon>Metazoa</taxon>
        <taxon>Spiralia</taxon>
        <taxon>Gnathifera</taxon>
        <taxon>Rotifera</taxon>
        <taxon>Eurotatoria</taxon>
        <taxon>Bdelloidea</taxon>
        <taxon>Adinetida</taxon>
        <taxon>Adinetidae</taxon>
        <taxon>Adineta</taxon>
    </lineage>
</organism>
<evidence type="ECO:0000256" key="1">
    <source>
        <dbReference type="SAM" id="MobiDB-lite"/>
    </source>
</evidence>
<accession>A0A814ZYL3</accession>
<sequence>GNSVSPTTSSSQQASSDLFSSPTLEIEVSPLNIAEANMIDGINTAIQRLLNRPNHQPPYTAVFRWTIDDESSGHYSVTITINELPVRN</sequence>
<dbReference type="EMBL" id="CAJNOJ010000179">
    <property type="protein sequence ID" value="CAF1249407.1"/>
    <property type="molecule type" value="Genomic_DNA"/>
</dbReference>
<keyword evidence="4" id="KW-1185">Reference proteome</keyword>
<evidence type="ECO:0000313" key="4">
    <source>
        <dbReference type="Proteomes" id="UP000663828"/>
    </source>
</evidence>
<evidence type="ECO:0000313" key="5">
    <source>
        <dbReference type="Proteomes" id="UP000663852"/>
    </source>
</evidence>
<evidence type="ECO:0000313" key="3">
    <source>
        <dbReference type="EMBL" id="CAF1255624.1"/>
    </source>
</evidence>
<feature type="region of interest" description="Disordered" evidence="1">
    <location>
        <begin position="1"/>
        <end position="21"/>
    </location>
</feature>
<proteinExistence type="predicted"/>
<dbReference type="Proteomes" id="UP000663852">
    <property type="component" value="Unassembled WGS sequence"/>
</dbReference>
<dbReference type="AlphaFoldDB" id="A0A814ZYL3"/>
<feature type="non-terminal residue" evidence="2">
    <location>
        <position position="1"/>
    </location>
</feature>
<name>A0A814ZYL3_ADIRI</name>
<comment type="caution">
    <text evidence="2">The sequence shown here is derived from an EMBL/GenBank/DDBJ whole genome shotgun (WGS) entry which is preliminary data.</text>
</comment>
<protein>
    <submittedName>
        <fullName evidence="2">Uncharacterized protein</fullName>
    </submittedName>
</protein>
<dbReference type="EMBL" id="CAJNOR010002157">
    <property type="protein sequence ID" value="CAF1255624.1"/>
    <property type="molecule type" value="Genomic_DNA"/>
</dbReference>
<gene>
    <name evidence="2" type="ORF">EDS130_LOCUS27889</name>
    <name evidence="3" type="ORF">XAT740_LOCUS26498</name>
</gene>